<gene>
    <name evidence="2" type="ORF">SNE40_023732</name>
</gene>
<organism evidence="2 3">
    <name type="scientific">Patella caerulea</name>
    <name type="common">Rayed Mediterranean limpet</name>
    <dbReference type="NCBI Taxonomy" id="87958"/>
    <lineage>
        <taxon>Eukaryota</taxon>
        <taxon>Metazoa</taxon>
        <taxon>Spiralia</taxon>
        <taxon>Lophotrochozoa</taxon>
        <taxon>Mollusca</taxon>
        <taxon>Gastropoda</taxon>
        <taxon>Patellogastropoda</taxon>
        <taxon>Patelloidea</taxon>
        <taxon>Patellidae</taxon>
        <taxon>Patella</taxon>
    </lineage>
</organism>
<reference evidence="2 3" key="1">
    <citation type="submission" date="2024-01" db="EMBL/GenBank/DDBJ databases">
        <title>The genome of the rayed Mediterranean limpet Patella caerulea (Linnaeus, 1758).</title>
        <authorList>
            <person name="Anh-Thu Weber A."/>
            <person name="Halstead-Nussloch G."/>
        </authorList>
    </citation>
    <scope>NUCLEOTIDE SEQUENCE [LARGE SCALE GENOMIC DNA]</scope>
    <source>
        <strain evidence="2">AATW-2023a</strain>
        <tissue evidence="2">Whole specimen</tissue>
    </source>
</reference>
<evidence type="ECO:0000256" key="1">
    <source>
        <dbReference type="SAM" id="MobiDB-lite"/>
    </source>
</evidence>
<dbReference type="Proteomes" id="UP001347796">
    <property type="component" value="Unassembled WGS sequence"/>
</dbReference>
<dbReference type="EMBL" id="JAZGQO010000038">
    <property type="protein sequence ID" value="KAK6165021.1"/>
    <property type="molecule type" value="Genomic_DNA"/>
</dbReference>
<protein>
    <submittedName>
        <fullName evidence="2">Uncharacterized protein</fullName>
    </submittedName>
</protein>
<dbReference type="AlphaFoldDB" id="A0AAN8G771"/>
<evidence type="ECO:0000313" key="2">
    <source>
        <dbReference type="EMBL" id="KAK6165021.1"/>
    </source>
</evidence>
<sequence length="287" mass="32772">MEFTKKMALVPESLLENLQTPKPQILQPPSVRKVSELDVEIRRILEDPEMDDSEKVEKYGQRLREFIFHKNRAIEPPTVYVKQQGLSAGLTTKQSVINNKDPNGEVPQAEPSRVIEDPPLKADILATVPKSMKTKADLLIEKLYQTPNVTWDSKGAVTIEGQPIPGSNIMDLVNDLLRKRKYFNPIGWQVLGRALSNNNLPQDLIGNADRYHYINNPSLTGTPTRKQRSRSHSAGHTTQRNRWDGHVGSHAYINDTPKVSRDLESTTLRRKTRRRQTSPDWLPYRNK</sequence>
<comment type="caution">
    <text evidence="2">The sequence shown here is derived from an EMBL/GenBank/DDBJ whole genome shotgun (WGS) entry which is preliminary data.</text>
</comment>
<keyword evidence="3" id="KW-1185">Reference proteome</keyword>
<feature type="region of interest" description="Disordered" evidence="1">
    <location>
        <begin position="216"/>
        <end position="287"/>
    </location>
</feature>
<proteinExistence type="predicted"/>
<evidence type="ECO:0000313" key="3">
    <source>
        <dbReference type="Proteomes" id="UP001347796"/>
    </source>
</evidence>
<accession>A0AAN8G771</accession>
<name>A0AAN8G771_PATCE</name>